<feature type="transmembrane region" description="Helical" evidence="1">
    <location>
        <begin position="81"/>
        <end position="98"/>
    </location>
</feature>
<dbReference type="AlphaFoldDB" id="A0A9Y1BKW5"/>
<accession>A0A9Y1BKW5</accession>
<dbReference type="EMBL" id="CP084166">
    <property type="protein sequence ID" value="UJG40580.1"/>
    <property type="molecule type" value="Genomic_DNA"/>
</dbReference>
<keyword evidence="1" id="KW-1133">Transmembrane helix</keyword>
<evidence type="ECO:0000313" key="2">
    <source>
        <dbReference type="EMBL" id="UJG40580.1"/>
    </source>
</evidence>
<evidence type="ECO:0000256" key="1">
    <source>
        <dbReference type="SAM" id="Phobius"/>
    </source>
</evidence>
<proteinExistence type="predicted"/>
<keyword evidence="1" id="KW-0812">Transmembrane</keyword>
<gene>
    <name evidence="2" type="ORF">K9W45_12190</name>
</gene>
<reference evidence="2" key="1">
    <citation type="journal article" date="2022" name="Nat. Microbiol.">
        <title>Unique mobile elements and scalable gene flow at the prokaryote-eukaryote boundary revealed by circularized Asgard archaea genomes.</title>
        <authorList>
            <person name="Wu F."/>
            <person name="Speth D.R."/>
            <person name="Philosof A."/>
            <person name="Cremiere A."/>
            <person name="Narayanan A."/>
            <person name="Barco R.A."/>
            <person name="Connon S.A."/>
            <person name="Amend J.P."/>
            <person name="Antoshechkin I.A."/>
            <person name="Orphan V.J."/>
        </authorList>
    </citation>
    <scope>NUCLEOTIDE SEQUENCE</scope>
    <source>
        <strain evidence="2">PM71</strain>
    </source>
</reference>
<organism evidence="2">
    <name type="scientific">Candidatus Heimdallarchaeum aukensis</name>
    <dbReference type="NCBI Taxonomy" id="2876573"/>
    <lineage>
        <taxon>Archaea</taxon>
        <taxon>Promethearchaeati</taxon>
        <taxon>Candidatus Heimdallarchaeota</taxon>
        <taxon>Candidatus Heimdallarchaeia (ex Rinke et al. 2021) (nom. nud.)</taxon>
        <taxon>Candidatus Heimdallarchaeales</taxon>
        <taxon>Candidatus Heimdallarchaeaceae</taxon>
        <taxon>Candidatus Heimdallarchaeum</taxon>
    </lineage>
</organism>
<keyword evidence="1" id="KW-0472">Membrane</keyword>
<name>A0A9Y1BKW5_9ARCH</name>
<dbReference type="Proteomes" id="UP001201020">
    <property type="component" value="Chromosome"/>
</dbReference>
<feature type="transmembrane region" description="Helical" evidence="1">
    <location>
        <begin position="44"/>
        <end position="61"/>
    </location>
</feature>
<feature type="transmembrane region" description="Helical" evidence="1">
    <location>
        <begin position="12"/>
        <end position="32"/>
    </location>
</feature>
<sequence>MAIFEAPDIYLFIFEIISFLGFSTSFFMTSILSKNYPKISRTKSWIVIQVGLFCGILHSLFDIFDTFDFGNLSDWFDLFDGLFFFTAIALIAIGLLLTSTEGKKQWGL</sequence>
<protein>
    <submittedName>
        <fullName evidence="2">Uncharacterized protein</fullName>
    </submittedName>
</protein>